<proteinExistence type="predicted"/>
<name>A0A518HK58_9BACT</name>
<dbReference type="KEGG" id="snep:Enr13x_10710"/>
<dbReference type="Proteomes" id="UP000319004">
    <property type="component" value="Chromosome"/>
</dbReference>
<keyword evidence="2" id="KW-1185">Reference proteome</keyword>
<protein>
    <submittedName>
        <fullName evidence="1">Uncharacterized protein</fullName>
    </submittedName>
</protein>
<evidence type="ECO:0000313" key="1">
    <source>
        <dbReference type="EMBL" id="QDV41233.1"/>
    </source>
</evidence>
<reference evidence="1 2" key="1">
    <citation type="submission" date="2019-03" db="EMBL/GenBank/DDBJ databases">
        <title>Deep-cultivation of Planctomycetes and their phenomic and genomic characterization uncovers novel biology.</title>
        <authorList>
            <person name="Wiegand S."/>
            <person name="Jogler M."/>
            <person name="Boedeker C."/>
            <person name="Pinto D."/>
            <person name="Vollmers J."/>
            <person name="Rivas-Marin E."/>
            <person name="Kohn T."/>
            <person name="Peeters S.H."/>
            <person name="Heuer A."/>
            <person name="Rast P."/>
            <person name="Oberbeckmann S."/>
            <person name="Bunk B."/>
            <person name="Jeske O."/>
            <person name="Meyerdierks A."/>
            <person name="Storesund J.E."/>
            <person name="Kallscheuer N."/>
            <person name="Luecker S."/>
            <person name="Lage O.M."/>
            <person name="Pohl T."/>
            <person name="Merkel B.J."/>
            <person name="Hornburger P."/>
            <person name="Mueller R.-W."/>
            <person name="Bruemmer F."/>
            <person name="Labrenz M."/>
            <person name="Spormann A.M."/>
            <person name="Op den Camp H."/>
            <person name="Overmann J."/>
            <person name="Amann R."/>
            <person name="Jetten M.S.M."/>
            <person name="Mascher T."/>
            <person name="Medema M.H."/>
            <person name="Devos D.P."/>
            <person name="Kaster A.-K."/>
            <person name="Ovreas L."/>
            <person name="Rohde M."/>
            <person name="Galperin M.Y."/>
            <person name="Jogler C."/>
        </authorList>
    </citation>
    <scope>NUCLEOTIDE SEQUENCE [LARGE SCALE GENOMIC DNA]</scope>
    <source>
        <strain evidence="1 2">Enr13</strain>
    </source>
</reference>
<accession>A0A518HK58</accession>
<evidence type="ECO:0000313" key="2">
    <source>
        <dbReference type="Proteomes" id="UP000319004"/>
    </source>
</evidence>
<organism evidence="1 2">
    <name type="scientific">Stieleria neptunia</name>
    <dbReference type="NCBI Taxonomy" id="2527979"/>
    <lineage>
        <taxon>Bacteria</taxon>
        <taxon>Pseudomonadati</taxon>
        <taxon>Planctomycetota</taxon>
        <taxon>Planctomycetia</taxon>
        <taxon>Pirellulales</taxon>
        <taxon>Pirellulaceae</taxon>
        <taxon>Stieleria</taxon>
    </lineage>
</organism>
<dbReference type="AlphaFoldDB" id="A0A518HK58"/>
<dbReference type="EMBL" id="CP037423">
    <property type="protein sequence ID" value="QDV41233.1"/>
    <property type="molecule type" value="Genomic_DNA"/>
</dbReference>
<gene>
    <name evidence="1" type="ORF">Enr13x_10710</name>
</gene>
<sequence>MREGLPDGVWIVAEDPVELGHQWGEIEETGEPFDDYTFGMRCLSRDKEIQLLFDNGFVGNPFGLQVGDRFRFERSIESMTYNEFWEGYYAFKSEILPVDESGALRAEREDEP</sequence>